<evidence type="ECO:0008006" key="5">
    <source>
        <dbReference type="Google" id="ProtNLM"/>
    </source>
</evidence>
<feature type="compositionally biased region" description="Basic and acidic residues" evidence="1">
    <location>
        <begin position="61"/>
        <end position="74"/>
    </location>
</feature>
<evidence type="ECO:0000256" key="2">
    <source>
        <dbReference type="SAM" id="SignalP"/>
    </source>
</evidence>
<proteinExistence type="predicted"/>
<accession>A0A845AUM2</accession>
<dbReference type="AlphaFoldDB" id="A0A845AUM2"/>
<reference evidence="3 4" key="1">
    <citation type="submission" date="2019-12" db="EMBL/GenBank/DDBJ databases">
        <title>Genomic-based taxomic classification of the family Erythrobacteraceae.</title>
        <authorList>
            <person name="Xu L."/>
        </authorList>
    </citation>
    <scope>NUCLEOTIDE SEQUENCE [LARGE SCALE GENOMIC DNA]</scope>
    <source>
        <strain evidence="3 4">JCM 16677</strain>
    </source>
</reference>
<organism evidence="3 4">
    <name type="scientific">Parerythrobacter jejuensis</name>
    <dbReference type="NCBI Taxonomy" id="795812"/>
    <lineage>
        <taxon>Bacteria</taxon>
        <taxon>Pseudomonadati</taxon>
        <taxon>Pseudomonadota</taxon>
        <taxon>Alphaproteobacteria</taxon>
        <taxon>Sphingomonadales</taxon>
        <taxon>Erythrobacteraceae</taxon>
        <taxon>Parerythrobacter</taxon>
    </lineage>
</organism>
<dbReference type="EMBL" id="WTYE01000001">
    <property type="protein sequence ID" value="MXP32765.1"/>
    <property type="molecule type" value="Genomic_DNA"/>
</dbReference>
<dbReference type="RefSeq" id="WP_160780075.1">
    <property type="nucleotide sequence ID" value="NZ_BAAAZF010000001.1"/>
</dbReference>
<protein>
    <recommendedName>
        <fullName evidence="5">Secreted protein</fullName>
    </recommendedName>
</protein>
<evidence type="ECO:0000256" key="1">
    <source>
        <dbReference type="SAM" id="MobiDB-lite"/>
    </source>
</evidence>
<dbReference type="Proteomes" id="UP000446786">
    <property type="component" value="Unassembled WGS sequence"/>
</dbReference>
<sequence>MKPSVALLFALAVLFLVSQMVGEDSQISDIAQLDDDRLRSASATIGNMDGFTEEGDLGLLPKEKETDRASDDRAKAKKKAKPGRNARAAQQAANTGWAEQGQFGSGTVIQPFDPSGTGAGGDDDDDDESAPASSKPRVVKVSDATEPE</sequence>
<keyword evidence="4" id="KW-1185">Reference proteome</keyword>
<feature type="signal peptide" evidence="2">
    <location>
        <begin position="1"/>
        <end position="22"/>
    </location>
</feature>
<evidence type="ECO:0000313" key="4">
    <source>
        <dbReference type="Proteomes" id="UP000446786"/>
    </source>
</evidence>
<feature type="region of interest" description="Disordered" evidence="1">
    <location>
        <begin position="44"/>
        <end position="148"/>
    </location>
</feature>
<evidence type="ECO:0000313" key="3">
    <source>
        <dbReference type="EMBL" id="MXP32765.1"/>
    </source>
</evidence>
<name>A0A845AUM2_9SPHN</name>
<feature type="compositionally biased region" description="Low complexity" evidence="1">
    <location>
        <begin position="85"/>
        <end position="94"/>
    </location>
</feature>
<gene>
    <name evidence="3" type="ORF">GRI94_13120</name>
</gene>
<comment type="caution">
    <text evidence="3">The sequence shown here is derived from an EMBL/GenBank/DDBJ whole genome shotgun (WGS) entry which is preliminary data.</text>
</comment>
<feature type="chain" id="PRO_5033063944" description="Secreted protein" evidence="2">
    <location>
        <begin position="23"/>
        <end position="148"/>
    </location>
</feature>
<keyword evidence="2" id="KW-0732">Signal</keyword>
<feature type="compositionally biased region" description="Basic residues" evidence="1">
    <location>
        <begin position="75"/>
        <end position="84"/>
    </location>
</feature>